<name>A0A0K1Q4G4_9BACT</name>
<accession>A0A0K1Q4G4</accession>
<sequence length="47" mass="5223">MGDKSPKAKQRMKKQDVRMKSEKKAAHDAKTPRPQMPSEPPPPPKGA</sequence>
<gene>
    <name evidence="2" type="ORF">AKJ09_07291</name>
</gene>
<evidence type="ECO:0000313" key="3">
    <source>
        <dbReference type="Proteomes" id="UP000064967"/>
    </source>
</evidence>
<evidence type="ECO:0000313" key="2">
    <source>
        <dbReference type="EMBL" id="AKV00628.1"/>
    </source>
</evidence>
<evidence type="ECO:0000256" key="1">
    <source>
        <dbReference type="SAM" id="MobiDB-lite"/>
    </source>
</evidence>
<dbReference type="Proteomes" id="UP000064967">
    <property type="component" value="Chromosome"/>
</dbReference>
<dbReference type="KEGG" id="llu:AKJ09_07291"/>
<keyword evidence="3" id="KW-1185">Reference proteome</keyword>
<dbReference type="AlphaFoldDB" id="A0A0K1Q4G4"/>
<dbReference type="RefSeq" id="WP_169928071.1">
    <property type="nucleotide sequence ID" value="NZ_CP012333.1"/>
</dbReference>
<reference evidence="2 3" key="1">
    <citation type="submission" date="2015-08" db="EMBL/GenBank/DDBJ databases">
        <authorList>
            <person name="Babu N.S."/>
            <person name="Beckwith C.J."/>
            <person name="Beseler K.G."/>
            <person name="Brison A."/>
            <person name="Carone J.V."/>
            <person name="Caskin T.P."/>
            <person name="Diamond M."/>
            <person name="Durham M.E."/>
            <person name="Foxe J.M."/>
            <person name="Go M."/>
            <person name="Henderson B.A."/>
            <person name="Jones I.B."/>
            <person name="McGettigan J.A."/>
            <person name="Micheletti S.J."/>
            <person name="Nasrallah M.E."/>
            <person name="Ortiz D."/>
            <person name="Piller C.R."/>
            <person name="Privatt S.R."/>
            <person name="Schneider S.L."/>
            <person name="Sharp S."/>
            <person name="Smith T.C."/>
            <person name="Stanton J.D."/>
            <person name="Ullery H.E."/>
            <person name="Wilson R.J."/>
            <person name="Serrano M.G."/>
            <person name="Buck G."/>
            <person name="Lee V."/>
            <person name="Wang Y."/>
            <person name="Carvalho R."/>
            <person name="Voegtly L."/>
            <person name="Shi R."/>
            <person name="Duckworth R."/>
            <person name="Johnson A."/>
            <person name="Loviza R."/>
            <person name="Walstead R."/>
            <person name="Shah Z."/>
            <person name="Kiflezghi M."/>
            <person name="Wade K."/>
            <person name="Ball S.L."/>
            <person name="Bradley K.W."/>
            <person name="Asai D.J."/>
            <person name="Bowman C.A."/>
            <person name="Russell D.A."/>
            <person name="Pope W.H."/>
            <person name="Jacobs-Sera D."/>
            <person name="Hendrix R.W."/>
            <person name="Hatfull G.F."/>
        </authorList>
    </citation>
    <scope>NUCLEOTIDE SEQUENCE [LARGE SCALE GENOMIC DNA]</scope>
    <source>
        <strain evidence="2 3">DSM 27648</strain>
    </source>
</reference>
<feature type="region of interest" description="Disordered" evidence="1">
    <location>
        <begin position="1"/>
        <end position="47"/>
    </location>
</feature>
<dbReference type="EMBL" id="CP012333">
    <property type="protein sequence ID" value="AKV00628.1"/>
    <property type="molecule type" value="Genomic_DNA"/>
</dbReference>
<feature type="compositionally biased region" description="Basic and acidic residues" evidence="1">
    <location>
        <begin position="13"/>
        <end position="31"/>
    </location>
</feature>
<feature type="compositionally biased region" description="Pro residues" evidence="1">
    <location>
        <begin position="34"/>
        <end position="47"/>
    </location>
</feature>
<protein>
    <submittedName>
        <fullName evidence="2">Uncharacterized protein</fullName>
    </submittedName>
</protein>
<organism evidence="2 3">
    <name type="scientific">Labilithrix luteola</name>
    <dbReference type="NCBI Taxonomy" id="1391654"/>
    <lineage>
        <taxon>Bacteria</taxon>
        <taxon>Pseudomonadati</taxon>
        <taxon>Myxococcota</taxon>
        <taxon>Polyangia</taxon>
        <taxon>Polyangiales</taxon>
        <taxon>Labilitrichaceae</taxon>
        <taxon>Labilithrix</taxon>
    </lineage>
</organism>
<proteinExistence type="predicted"/>